<evidence type="ECO:0000313" key="2">
    <source>
        <dbReference type="Proteomes" id="UP000003571"/>
    </source>
</evidence>
<proteinExistence type="predicted"/>
<protein>
    <submittedName>
        <fullName evidence="1">Uncharacterized protein</fullName>
    </submittedName>
</protein>
<reference evidence="1 2" key="1">
    <citation type="submission" date="2011-09" db="EMBL/GenBank/DDBJ databases">
        <title>The draft genome of Treponema saccharophilum DSM 2985.</title>
        <authorList>
            <consortium name="US DOE Joint Genome Institute (JGI-PGF)"/>
            <person name="Lucas S."/>
            <person name="Copeland A."/>
            <person name="Lapidus A."/>
            <person name="Glavina del Rio T."/>
            <person name="Dalin E."/>
            <person name="Tice H."/>
            <person name="Bruce D."/>
            <person name="Goodwin L."/>
            <person name="Pitluck S."/>
            <person name="Peters L."/>
            <person name="Kyrpides N."/>
            <person name="Mavromatis K."/>
            <person name="Ivanova N."/>
            <person name="Markowitz V."/>
            <person name="Cheng J.-F."/>
            <person name="Hugenholtz P."/>
            <person name="Woyke T."/>
            <person name="Wu D."/>
            <person name="Gronow S."/>
            <person name="Wellnitz S."/>
            <person name="Brambilla E."/>
            <person name="Klenk H.-P."/>
            <person name="Eisen J.A."/>
        </authorList>
    </citation>
    <scope>NUCLEOTIDE SEQUENCE [LARGE SCALE GENOMIC DNA]</scope>
    <source>
        <strain evidence="1 2">DSM 2985</strain>
    </source>
</reference>
<keyword evidence="2" id="KW-1185">Reference proteome</keyword>
<dbReference type="OrthoDB" id="1438889at2"/>
<dbReference type="PATRIC" id="fig|907348.3.peg.2628"/>
<dbReference type="Proteomes" id="UP000003571">
    <property type="component" value="Unassembled WGS sequence"/>
</dbReference>
<gene>
    <name evidence="1" type="ORF">TresaDRAFT_0051</name>
</gene>
<comment type="caution">
    <text evidence="1">The sequence shown here is derived from an EMBL/GenBank/DDBJ whole genome shotgun (WGS) entry which is preliminary data.</text>
</comment>
<dbReference type="RefSeq" id="WP_002706231.1">
    <property type="nucleotide sequence ID" value="NZ_AGRW01000054.1"/>
</dbReference>
<dbReference type="AlphaFoldDB" id="H7ENU5"/>
<sequence length="309" mass="34292">MIDNIEIYFDENALGGWKPNANMKTTARGARWFGSIRNMKFEPRLHGGEVVEMRVCGSLAKFYRGENFSALTCPEIRDALEVLAAVSGLNIGAGVLCSVEIGCSIPLRGAVSSYLSLFGNAGGLYRRSNIYNQTGTLETVLYFLRSGLNDFKLYDKTAEAKAGGGDIPEIWRGDVLRAEYRLRKRAAIKTRFKRDLSPLDLNDAAVFGELKRLFFEFYANIQKRGRLSYIDTTEAKTPKDVDTLAFSYFVQNAPDDLARVIEALKSNSDENTVKRLRKKVRDVSTGAACSIVSANISELDAFIAQKCGM</sequence>
<dbReference type="eggNOG" id="ENOG50335S4">
    <property type="taxonomic scope" value="Bacteria"/>
</dbReference>
<dbReference type="EMBL" id="AGRW01000054">
    <property type="protein sequence ID" value="EIC00578.1"/>
    <property type="molecule type" value="Genomic_DNA"/>
</dbReference>
<evidence type="ECO:0000313" key="1">
    <source>
        <dbReference type="EMBL" id="EIC00578.1"/>
    </source>
</evidence>
<accession>H7ENU5</accession>
<organism evidence="1 2">
    <name type="scientific">Treponema saccharophilum DSM 2985</name>
    <dbReference type="NCBI Taxonomy" id="907348"/>
    <lineage>
        <taxon>Bacteria</taxon>
        <taxon>Pseudomonadati</taxon>
        <taxon>Spirochaetota</taxon>
        <taxon>Spirochaetia</taxon>
        <taxon>Spirochaetales</taxon>
        <taxon>Treponemataceae</taxon>
        <taxon>Treponema</taxon>
    </lineage>
</organism>
<name>H7ENU5_9SPIR</name>